<proteinExistence type="predicted"/>
<gene>
    <name evidence="1" type="ORF">FF36_02333</name>
</gene>
<dbReference type="AlphaFoldDB" id="A0A0D8BH37"/>
<reference evidence="2" key="1">
    <citation type="submission" date="2015-02" db="EMBL/GenBank/DDBJ databases">
        <title>Draft Genome of Frankia sp. CpI1-S.</title>
        <authorList>
            <person name="Oshone R.T."/>
            <person name="Ngom M."/>
            <person name="Ghodhbane-Gtari F."/>
            <person name="Gtari M."/>
            <person name="Morris K."/>
            <person name="Thomas K."/>
            <person name="Sen A."/>
            <person name="Tisa L.S."/>
        </authorList>
    </citation>
    <scope>NUCLEOTIDE SEQUENCE [LARGE SCALE GENOMIC DNA]</scope>
    <source>
        <strain evidence="2">CpI1-S</strain>
    </source>
</reference>
<evidence type="ECO:0000313" key="2">
    <source>
        <dbReference type="Proteomes" id="UP000032545"/>
    </source>
</evidence>
<dbReference type="SUPFAM" id="SSF102405">
    <property type="entry name" value="MCP/YpsA-like"/>
    <property type="match status" value="1"/>
</dbReference>
<dbReference type="PATRIC" id="fig|1502723.3.peg.1357"/>
<name>A0A0D8BH37_9ACTN</name>
<evidence type="ECO:0000313" key="1">
    <source>
        <dbReference type="EMBL" id="KJE23375.1"/>
    </source>
</evidence>
<dbReference type="EMBL" id="JYFN01000014">
    <property type="protein sequence ID" value="KJE23375.1"/>
    <property type="molecule type" value="Genomic_DNA"/>
</dbReference>
<dbReference type="OrthoDB" id="3231229at2"/>
<dbReference type="Gene3D" id="3.40.50.450">
    <property type="match status" value="1"/>
</dbReference>
<keyword evidence="2" id="KW-1185">Reference proteome</keyword>
<comment type="caution">
    <text evidence="1">The sequence shown here is derived from an EMBL/GenBank/DDBJ whole genome shotgun (WGS) entry which is preliminary data.</text>
</comment>
<protein>
    <submittedName>
        <fullName evidence="1">Uncharacterized protein</fullName>
    </submittedName>
</protein>
<organism evidence="1 2">
    <name type="scientific">Frankia torreyi</name>
    <dbReference type="NCBI Taxonomy" id="1856"/>
    <lineage>
        <taxon>Bacteria</taxon>
        <taxon>Bacillati</taxon>
        <taxon>Actinomycetota</taxon>
        <taxon>Actinomycetes</taxon>
        <taxon>Frankiales</taxon>
        <taxon>Frankiaceae</taxon>
        <taxon>Frankia</taxon>
    </lineage>
</organism>
<reference evidence="1 2" key="2">
    <citation type="journal article" date="2016" name="Genome Announc.">
        <title>Permanent Draft Genome Sequences for Two Variants of Frankia sp. Strain CpI1, the First Frankia Strain Isolated from Root Nodules of Comptonia peregrina.</title>
        <authorList>
            <person name="Oshone R."/>
            <person name="Hurst S.G.IV."/>
            <person name="Abebe-Akele F."/>
            <person name="Simpson S."/>
            <person name="Morris K."/>
            <person name="Thomas W.K."/>
            <person name="Tisa L.S."/>
        </authorList>
    </citation>
    <scope>NUCLEOTIDE SEQUENCE [LARGE SCALE GENOMIC DNA]</scope>
    <source>
        <strain evidence="2">CpI1-S</strain>
    </source>
</reference>
<accession>A0A0D8BH37</accession>
<dbReference type="RefSeq" id="WP_044884980.1">
    <property type="nucleotide sequence ID" value="NZ_JYFN01000014.1"/>
</dbReference>
<sequence length="158" mass="16395">MTTVGFSGHQNLPPEGVPYITREMQAYLASVGRPLVGLSSLAAGADQLFARAVLAAGGSLRAIIPSHDYAATFQVETDIAAYRELLGLADESCLLDFGAASEEAFFAAGRAVVDEADELLAVWDGLSARGLGGTADVVAYAGQLGKPVTVVWPAGLRR</sequence>
<dbReference type="Proteomes" id="UP000032545">
    <property type="component" value="Unassembled WGS sequence"/>
</dbReference>